<proteinExistence type="predicted"/>
<protein>
    <submittedName>
        <fullName evidence="1">Uncharacterized protein</fullName>
    </submittedName>
</protein>
<accession>A0A1A2YIP3</accession>
<dbReference type="EMBL" id="LZKI01000143">
    <property type="protein sequence ID" value="OBI37815.1"/>
    <property type="molecule type" value="Genomic_DNA"/>
</dbReference>
<name>A0A1A2YIP3_9MYCO</name>
<organism evidence="1 2">
    <name type="scientific">Mycobacterium colombiense</name>
    <dbReference type="NCBI Taxonomy" id="339268"/>
    <lineage>
        <taxon>Bacteria</taxon>
        <taxon>Bacillati</taxon>
        <taxon>Actinomycetota</taxon>
        <taxon>Actinomycetes</taxon>
        <taxon>Mycobacteriales</taxon>
        <taxon>Mycobacteriaceae</taxon>
        <taxon>Mycobacterium</taxon>
        <taxon>Mycobacterium avium complex (MAC)</taxon>
    </lineage>
</organism>
<dbReference type="AlphaFoldDB" id="A0A1A2YIP3"/>
<evidence type="ECO:0000313" key="1">
    <source>
        <dbReference type="EMBL" id="OBI37815.1"/>
    </source>
</evidence>
<dbReference type="Proteomes" id="UP000091846">
    <property type="component" value="Unassembled WGS sequence"/>
</dbReference>
<comment type="caution">
    <text evidence="1">The sequence shown here is derived from an EMBL/GenBank/DDBJ whole genome shotgun (WGS) entry which is preliminary data.</text>
</comment>
<reference evidence="1 2" key="1">
    <citation type="submission" date="2016-06" db="EMBL/GenBank/DDBJ databases">
        <authorList>
            <person name="Kjaerup R.B."/>
            <person name="Dalgaard T.S."/>
            <person name="Juul-Madsen H.R."/>
        </authorList>
    </citation>
    <scope>NUCLEOTIDE SEQUENCE [LARGE SCALE GENOMIC DNA]</scope>
    <source>
        <strain evidence="1 2">E1334</strain>
    </source>
</reference>
<sequence>MDLVAEAVMARRLQAAAVRALERAAVVRVGVRRDTGRALATADRVRGAAARGRLRADLAQVLATEARYRVAPRRQVRLPLPRSVEVFQVHLC</sequence>
<gene>
    <name evidence="1" type="ORF">A5708_01015</name>
</gene>
<evidence type="ECO:0000313" key="2">
    <source>
        <dbReference type="Proteomes" id="UP000091846"/>
    </source>
</evidence>